<sequence length="173" mass="18714">MLSFASETENDIAAIREVLIAAFEGTNEAKLVDLIRNSANFIPELSIVAKESDRILGHILFSPISIETVTENISALALAPLAVTPAHQRQGIGRQLIEIGLAKCQELGHSIVVVLGHPNYYAQFGFQTASKFGVQAPFPVPDEAFMILGLKPDALHNLGGTVRYPAYFNESPT</sequence>
<dbReference type="Proteomes" id="UP001576784">
    <property type="component" value="Unassembled WGS sequence"/>
</dbReference>
<dbReference type="InterPro" id="IPR000182">
    <property type="entry name" value="GNAT_dom"/>
</dbReference>
<protein>
    <submittedName>
        <fullName evidence="2">GNAT family N-acetyltransferase</fullName>
        <ecNumber evidence="2">2.3.-.-</ecNumber>
    </submittedName>
</protein>
<dbReference type="EMBL" id="JBHFNR010000005">
    <property type="protein sequence ID" value="MFB2891460.1"/>
    <property type="molecule type" value="Genomic_DNA"/>
</dbReference>
<dbReference type="Pfam" id="PF13527">
    <property type="entry name" value="Acetyltransf_9"/>
    <property type="match status" value="1"/>
</dbReference>
<gene>
    <name evidence="2" type="ORF">ACE1CI_00785</name>
</gene>
<dbReference type="EC" id="2.3.-.-" evidence="2"/>
<dbReference type="RefSeq" id="WP_413261134.1">
    <property type="nucleotide sequence ID" value="NZ_JBHFNR010000005.1"/>
</dbReference>
<keyword evidence="2" id="KW-0012">Acyltransferase</keyword>
<dbReference type="InterPro" id="IPR016181">
    <property type="entry name" value="Acyl_CoA_acyltransferase"/>
</dbReference>
<reference evidence="2 3" key="1">
    <citation type="submission" date="2024-09" db="EMBL/GenBank/DDBJ databases">
        <title>Floridaenema gen nov. (Aerosakkonemataceae, Aerosakkonematales ord. nov., Cyanobacteria) from benthic tropical and subtropical fresh waters, with the description of four new species.</title>
        <authorList>
            <person name="Moretto J.A."/>
            <person name="Berthold D.E."/>
            <person name="Lefler F.W."/>
            <person name="Huang I.-S."/>
            <person name="Laughinghouse H. IV."/>
        </authorList>
    </citation>
    <scope>NUCLEOTIDE SEQUENCE [LARGE SCALE GENOMIC DNA]</scope>
    <source>
        <strain evidence="2 3">BLCC-F50</strain>
    </source>
</reference>
<dbReference type="Gene3D" id="3.40.630.30">
    <property type="match status" value="1"/>
</dbReference>
<dbReference type="SUPFAM" id="SSF55729">
    <property type="entry name" value="Acyl-CoA N-acyltransferases (Nat)"/>
    <property type="match status" value="1"/>
</dbReference>
<evidence type="ECO:0000259" key="1">
    <source>
        <dbReference type="PROSITE" id="PS51186"/>
    </source>
</evidence>
<dbReference type="PROSITE" id="PS51186">
    <property type="entry name" value="GNAT"/>
    <property type="match status" value="1"/>
</dbReference>
<accession>A0ABV4XIC1</accession>
<proteinExistence type="predicted"/>
<keyword evidence="2" id="KW-0808">Transferase</keyword>
<name>A0ABV4XIC1_9CYAN</name>
<organism evidence="2 3">
    <name type="scientific">Floridaenema flaviceps BLCC-F50</name>
    <dbReference type="NCBI Taxonomy" id="3153642"/>
    <lineage>
        <taxon>Bacteria</taxon>
        <taxon>Bacillati</taxon>
        <taxon>Cyanobacteriota</taxon>
        <taxon>Cyanophyceae</taxon>
        <taxon>Oscillatoriophycideae</taxon>
        <taxon>Aerosakkonematales</taxon>
        <taxon>Aerosakkonemataceae</taxon>
        <taxon>Floridanema</taxon>
        <taxon>Floridanema flaviceps</taxon>
    </lineage>
</organism>
<evidence type="ECO:0000313" key="2">
    <source>
        <dbReference type="EMBL" id="MFB2891460.1"/>
    </source>
</evidence>
<evidence type="ECO:0000313" key="3">
    <source>
        <dbReference type="Proteomes" id="UP001576784"/>
    </source>
</evidence>
<keyword evidence="3" id="KW-1185">Reference proteome</keyword>
<dbReference type="GO" id="GO:0016746">
    <property type="term" value="F:acyltransferase activity"/>
    <property type="evidence" value="ECO:0007669"/>
    <property type="project" value="UniProtKB-KW"/>
</dbReference>
<dbReference type="CDD" id="cd04301">
    <property type="entry name" value="NAT_SF"/>
    <property type="match status" value="1"/>
</dbReference>
<comment type="caution">
    <text evidence="2">The sequence shown here is derived from an EMBL/GenBank/DDBJ whole genome shotgun (WGS) entry which is preliminary data.</text>
</comment>
<feature type="domain" description="N-acetyltransferase" evidence="1">
    <location>
        <begin position="2"/>
        <end position="151"/>
    </location>
</feature>